<feature type="domain" description="RNA polymerase sigma factor 70 region 4 type 2" evidence="6">
    <location>
        <begin position="124"/>
        <end position="175"/>
    </location>
</feature>
<dbReference type="InterPro" id="IPR013249">
    <property type="entry name" value="RNA_pol_sigma70_r4_t2"/>
</dbReference>
<comment type="caution">
    <text evidence="7">The sequence shown here is derived from an EMBL/GenBank/DDBJ whole genome shotgun (WGS) entry which is preliminary data.</text>
</comment>
<evidence type="ECO:0000313" key="8">
    <source>
        <dbReference type="Proteomes" id="UP000772618"/>
    </source>
</evidence>
<dbReference type="InterPro" id="IPR036388">
    <property type="entry name" value="WH-like_DNA-bd_sf"/>
</dbReference>
<evidence type="ECO:0000256" key="2">
    <source>
        <dbReference type="ARBA" id="ARBA00023015"/>
    </source>
</evidence>
<reference evidence="7 8" key="1">
    <citation type="submission" date="2021-05" db="EMBL/GenBank/DDBJ databases">
        <title>A Polyphasic approach of four new species of the genus Ohtaekwangia: Ohtaekwangia histidinii sp. nov., Ohtaekwangia cretensis sp. nov., Ohtaekwangia indiensis sp. nov., Ohtaekwangia reichenbachii sp. nov. from diverse environment.</title>
        <authorList>
            <person name="Octaviana S."/>
        </authorList>
    </citation>
    <scope>NUCLEOTIDE SEQUENCE [LARGE SCALE GENOMIC DNA]</scope>
    <source>
        <strain evidence="7 8">PWU20</strain>
    </source>
</reference>
<dbReference type="NCBIfam" id="TIGR02937">
    <property type="entry name" value="sigma70-ECF"/>
    <property type="match status" value="1"/>
</dbReference>
<sequence>MSKLNQHTELLLLEDLRKGSVQAFEQIFKHHWFQLYELAKSKVHSHDDAEEIIQQIFSTLWEKRETLVITNLSYYLQTSVRNRVINLIRSKITQEKYWTYYKTFIPEQQNATPNSVEFDDLNNAVERAVNGLPAKSREVFRLSRMEGRSNAEIASLLKVSEKAIEYHLTKSLRQLKLHLKDFIFFLCFATML</sequence>
<keyword evidence="3" id="KW-0731">Sigma factor</keyword>
<keyword evidence="2" id="KW-0805">Transcription regulation</keyword>
<dbReference type="InterPro" id="IPR014284">
    <property type="entry name" value="RNA_pol_sigma-70_dom"/>
</dbReference>
<dbReference type="EMBL" id="JAHESD010000049">
    <property type="protein sequence ID" value="MBT1705214.1"/>
    <property type="molecule type" value="Genomic_DNA"/>
</dbReference>
<dbReference type="Pfam" id="PF08281">
    <property type="entry name" value="Sigma70_r4_2"/>
    <property type="match status" value="1"/>
</dbReference>
<dbReference type="SUPFAM" id="SSF88659">
    <property type="entry name" value="Sigma3 and sigma4 domains of RNA polymerase sigma factors"/>
    <property type="match status" value="1"/>
</dbReference>
<name>A0ABS5VWV1_9BACT</name>
<evidence type="ECO:0000259" key="6">
    <source>
        <dbReference type="Pfam" id="PF08281"/>
    </source>
</evidence>
<dbReference type="InterPro" id="IPR013325">
    <property type="entry name" value="RNA_pol_sigma_r2"/>
</dbReference>
<protein>
    <submittedName>
        <fullName evidence="7">RNA polymerase sigma-70 factor</fullName>
    </submittedName>
</protein>
<accession>A0ABS5VWV1</accession>
<dbReference type="NCBIfam" id="TIGR02985">
    <property type="entry name" value="Sig70_bacteroi1"/>
    <property type="match status" value="1"/>
</dbReference>
<dbReference type="InterPro" id="IPR039425">
    <property type="entry name" value="RNA_pol_sigma-70-like"/>
</dbReference>
<organism evidence="7 8">
    <name type="scientific">Chryseosolibacter indicus</name>
    <dbReference type="NCBI Taxonomy" id="2782351"/>
    <lineage>
        <taxon>Bacteria</taxon>
        <taxon>Pseudomonadati</taxon>
        <taxon>Bacteroidota</taxon>
        <taxon>Cytophagia</taxon>
        <taxon>Cytophagales</taxon>
        <taxon>Chryseotaleaceae</taxon>
        <taxon>Chryseosolibacter</taxon>
    </lineage>
</organism>
<dbReference type="PANTHER" id="PTHR43133">
    <property type="entry name" value="RNA POLYMERASE ECF-TYPE SIGMA FACTO"/>
    <property type="match status" value="1"/>
</dbReference>
<dbReference type="Proteomes" id="UP000772618">
    <property type="component" value="Unassembled WGS sequence"/>
</dbReference>
<dbReference type="InterPro" id="IPR014327">
    <property type="entry name" value="RNA_pol_sigma70_bacteroid"/>
</dbReference>
<proteinExistence type="inferred from homology"/>
<evidence type="ECO:0000256" key="3">
    <source>
        <dbReference type="ARBA" id="ARBA00023082"/>
    </source>
</evidence>
<evidence type="ECO:0000259" key="5">
    <source>
        <dbReference type="Pfam" id="PF04542"/>
    </source>
</evidence>
<gene>
    <name evidence="7" type="ORF">KK060_18115</name>
</gene>
<keyword evidence="4" id="KW-0804">Transcription</keyword>
<keyword evidence="8" id="KW-1185">Reference proteome</keyword>
<evidence type="ECO:0000256" key="4">
    <source>
        <dbReference type="ARBA" id="ARBA00023163"/>
    </source>
</evidence>
<dbReference type="Gene3D" id="1.10.1740.10">
    <property type="match status" value="1"/>
</dbReference>
<evidence type="ECO:0000313" key="7">
    <source>
        <dbReference type="EMBL" id="MBT1705214.1"/>
    </source>
</evidence>
<dbReference type="InterPro" id="IPR013324">
    <property type="entry name" value="RNA_pol_sigma_r3/r4-like"/>
</dbReference>
<comment type="similarity">
    <text evidence="1">Belongs to the sigma-70 factor family. ECF subfamily.</text>
</comment>
<dbReference type="SUPFAM" id="SSF88946">
    <property type="entry name" value="Sigma2 domain of RNA polymerase sigma factors"/>
    <property type="match status" value="1"/>
</dbReference>
<evidence type="ECO:0000256" key="1">
    <source>
        <dbReference type="ARBA" id="ARBA00010641"/>
    </source>
</evidence>
<feature type="domain" description="RNA polymerase sigma-70 region 2" evidence="5">
    <location>
        <begin position="29"/>
        <end position="91"/>
    </location>
</feature>
<dbReference type="InterPro" id="IPR007627">
    <property type="entry name" value="RNA_pol_sigma70_r2"/>
</dbReference>
<dbReference type="RefSeq" id="WP_254155169.1">
    <property type="nucleotide sequence ID" value="NZ_JAHESD010000049.1"/>
</dbReference>
<dbReference type="Gene3D" id="1.10.10.10">
    <property type="entry name" value="Winged helix-like DNA-binding domain superfamily/Winged helix DNA-binding domain"/>
    <property type="match status" value="1"/>
</dbReference>
<dbReference type="Pfam" id="PF04542">
    <property type="entry name" value="Sigma70_r2"/>
    <property type="match status" value="1"/>
</dbReference>
<dbReference type="PANTHER" id="PTHR43133:SF46">
    <property type="entry name" value="RNA POLYMERASE SIGMA-70 FACTOR ECF SUBFAMILY"/>
    <property type="match status" value="1"/>
</dbReference>